<dbReference type="STRING" id="366602.Caul_4218"/>
<evidence type="ECO:0000256" key="1">
    <source>
        <dbReference type="SAM" id="MobiDB-lite"/>
    </source>
</evidence>
<accession>B0SYH5</accession>
<name>B0SYH5_CAUSK</name>
<dbReference type="EMBL" id="CP000927">
    <property type="protein sequence ID" value="ABZ73342.1"/>
    <property type="molecule type" value="Genomic_DNA"/>
</dbReference>
<organism evidence="2">
    <name type="scientific">Caulobacter sp. (strain K31)</name>
    <dbReference type="NCBI Taxonomy" id="366602"/>
    <lineage>
        <taxon>Bacteria</taxon>
        <taxon>Pseudomonadati</taxon>
        <taxon>Pseudomonadota</taxon>
        <taxon>Alphaproteobacteria</taxon>
        <taxon>Caulobacterales</taxon>
        <taxon>Caulobacteraceae</taxon>
        <taxon>Caulobacter</taxon>
    </lineage>
</organism>
<feature type="compositionally biased region" description="Basic residues" evidence="1">
    <location>
        <begin position="70"/>
        <end position="85"/>
    </location>
</feature>
<proteinExistence type="predicted"/>
<feature type="region of interest" description="Disordered" evidence="1">
    <location>
        <begin position="42"/>
        <end position="106"/>
    </location>
</feature>
<gene>
    <name evidence="2" type="ordered locus">Caul_4218</name>
</gene>
<feature type="compositionally biased region" description="Basic and acidic residues" evidence="1">
    <location>
        <begin position="86"/>
        <end position="97"/>
    </location>
</feature>
<evidence type="ECO:0000313" key="2">
    <source>
        <dbReference type="EMBL" id="ABZ73342.1"/>
    </source>
</evidence>
<reference evidence="2" key="1">
    <citation type="submission" date="2008-01" db="EMBL/GenBank/DDBJ databases">
        <title>Complete sequence of chromosome of Caulobacter sp. K31.</title>
        <authorList>
            <consortium name="US DOE Joint Genome Institute"/>
            <person name="Copeland A."/>
            <person name="Lucas S."/>
            <person name="Lapidus A."/>
            <person name="Barry K."/>
            <person name="Glavina del Rio T."/>
            <person name="Dalin E."/>
            <person name="Tice H."/>
            <person name="Pitluck S."/>
            <person name="Bruce D."/>
            <person name="Goodwin L."/>
            <person name="Thompson L.S."/>
            <person name="Brettin T."/>
            <person name="Detter J.C."/>
            <person name="Han C."/>
            <person name="Schmutz J."/>
            <person name="Larimer F."/>
            <person name="Land M."/>
            <person name="Hauser L."/>
            <person name="Kyrpides N."/>
            <person name="Kim E."/>
            <person name="Stephens C."/>
            <person name="Richardson P."/>
        </authorList>
    </citation>
    <scope>NUCLEOTIDE SEQUENCE [LARGE SCALE GENOMIC DNA]</scope>
    <source>
        <strain evidence="2">K31</strain>
    </source>
</reference>
<dbReference type="AlphaFoldDB" id="B0SYH5"/>
<dbReference type="KEGG" id="cak:Caul_4218"/>
<sequence>MGTTPGQAKVHERVDLVAAQPRTRKRQALGGRLERSFHLFETQSHPREAARLGQRRGRRGQPARPEFVKRPIKLVIRHHNLTKKGRSGESNRPDGFYDARALARAA</sequence>
<protein>
    <submittedName>
        <fullName evidence="2">Uncharacterized protein</fullName>
    </submittedName>
</protein>
<dbReference type="HOGENOM" id="CLU_2218334_0_0_5"/>